<comment type="catalytic activity">
    <reaction evidence="8 9">
        <text>a 6-O-methyl-2'-deoxyguanosine in DNA + L-cysteinyl-[protein] = S-methyl-L-cysteinyl-[protein] + a 2'-deoxyguanosine in DNA</text>
        <dbReference type="Rhea" id="RHEA:24000"/>
        <dbReference type="Rhea" id="RHEA-COMP:10131"/>
        <dbReference type="Rhea" id="RHEA-COMP:10132"/>
        <dbReference type="Rhea" id="RHEA-COMP:11367"/>
        <dbReference type="Rhea" id="RHEA-COMP:11368"/>
        <dbReference type="ChEBI" id="CHEBI:29950"/>
        <dbReference type="ChEBI" id="CHEBI:82612"/>
        <dbReference type="ChEBI" id="CHEBI:85445"/>
        <dbReference type="ChEBI" id="CHEBI:85448"/>
        <dbReference type="EC" id="2.1.1.63"/>
    </reaction>
</comment>
<sequence length="171" mass="18618">MLYYTNYPSPLGEILLLATEEALAGVWLPGQAVDQKLLAQAQRWDQAPLLVAGCAWLERYFHGACPVPQELPLAPQGTPFRQRVWKRLCEIPYGQLVTYGQLAGEIAEADGHKMSAQAVGGAVGHNPISIIIPCHRVIGANGNLVGYGGGLALKKRLLEYEGIDIRTLYNP</sequence>
<dbReference type="InterPro" id="IPR036217">
    <property type="entry name" value="MethylDNA_cys_MeTrfase_DNAb"/>
</dbReference>
<comment type="caution">
    <text evidence="12">The sequence shown here is derived from an EMBL/GenBank/DDBJ whole genome shotgun (WGS) entry which is preliminary data.</text>
</comment>
<dbReference type="GO" id="GO:0006307">
    <property type="term" value="P:DNA alkylation repair"/>
    <property type="evidence" value="ECO:0007669"/>
    <property type="project" value="UniProtKB-UniRule"/>
</dbReference>
<dbReference type="InterPro" id="IPR036631">
    <property type="entry name" value="MGMT_N_sf"/>
</dbReference>
<reference evidence="12" key="2">
    <citation type="submission" date="2021-04" db="EMBL/GenBank/DDBJ databases">
        <authorList>
            <person name="Gilroy R."/>
        </authorList>
    </citation>
    <scope>NUCLEOTIDE SEQUENCE</scope>
    <source>
        <strain evidence="12">ChiSxjej1B13-11774</strain>
    </source>
</reference>
<dbReference type="Gene3D" id="3.30.160.70">
    <property type="entry name" value="Methylated DNA-protein cysteine methyltransferase domain"/>
    <property type="match status" value="1"/>
</dbReference>
<evidence type="ECO:0000256" key="4">
    <source>
        <dbReference type="ARBA" id="ARBA00022603"/>
    </source>
</evidence>
<keyword evidence="6 9" id="KW-0227">DNA damage</keyword>
<keyword evidence="7 9" id="KW-0234">DNA repair</keyword>
<dbReference type="InterPro" id="IPR014048">
    <property type="entry name" value="MethylDNA_cys_MeTrfase_DNA-bd"/>
</dbReference>
<dbReference type="Pfam" id="PF02870">
    <property type="entry name" value="Methyltransf_1N"/>
    <property type="match status" value="1"/>
</dbReference>
<reference evidence="12" key="1">
    <citation type="journal article" date="2021" name="PeerJ">
        <title>Extensive microbial diversity within the chicken gut microbiome revealed by metagenomics and culture.</title>
        <authorList>
            <person name="Gilroy R."/>
            <person name="Ravi A."/>
            <person name="Getino M."/>
            <person name="Pursley I."/>
            <person name="Horton D.L."/>
            <person name="Alikhan N.F."/>
            <person name="Baker D."/>
            <person name="Gharbi K."/>
            <person name="Hall N."/>
            <person name="Watson M."/>
            <person name="Adriaenssens E.M."/>
            <person name="Foster-Nyarko E."/>
            <person name="Jarju S."/>
            <person name="Secka A."/>
            <person name="Antonio M."/>
            <person name="Oren A."/>
            <person name="Chaudhuri R.R."/>
            <person name="La Ragione R."/>
            <person name="Hildebrand F."/>
            <person name="Pallen M.J."/>
        </authorList>
    </citation>
    <scope>NUCLEOTIDE SEQUENCE</scope>
    <source>
        <strain evidence="12">ChiSxjej1B13-11774</strain>
    </source>
</reference>
<evidence type="ECO:0000313" key="12">
    <source>
        <dbReference type="EMBL" id="HIZ41351.1"/>
    </source>
</evidence>
<dbReference type="PANTHER" id="PTHR10815">
    <property type="entry name" value="METHYLATED-DNA--PROTEIN-CYSTEINE METHYLTRANSFERASE"/>
    <property type="match status" value="1"/>
</dbReference>
<keyword evidence="3 9" id="KW-0963">Cytoplasm</keyword>
<dbReference type="GO" id="GO:0005737">
    <property type="term" value="C:cytoplasm"/>
    <property type="evidence" value="ECO:0007669"/>
    <property type="project" value="UniProtKB-SubCell"/>
</dbReference>
<dbReference type="Gene3D" id="1.10.10.10">
    <property type="entry name" value="Winged helix-like DNA-binding domain superfamily/Winged helix DNA-binding domain"/>
    <property type="match status" value="1"/>
</dbReference>
<dbReference type="NCBIfam" id="TIGR00589">
    <property type="entry name" value="ogt"/>
    <property type="match status" value="1"/>
</dbReference>
<dbReference type="InterPro" id="IPR023546">
    <property type="entry name" value="MGMT"/>
</dbReference>
<dbReference type="Proteomes" id="UP000824048">
    <property type="component" value="Unassembled WGS sequence"/>
</dbReference>
<dbReference type="InterPro" id="IPR008332">
    <property type="entry name" value="MethylG_MeTrfase_N"/>
</dbReference>
<dbReference type="InterPro" id="IPR036388">
    <property type="entry name" value="WH-like_DNA-bd_sf"/>
</dbReference>
<accession>A0A9D2EQG2</accession>
<comment type="function">
    <text evidence="9">Involved in the cellular defense against the biological effects of O6-methylguanine (O6-MeG) and O4-methylthymine (O4-MeT) in DNA. Repairs the methylated nucleobase in DNA by stoichiometrically transferring the methyl group to a cysteine residue in the enzyme. This is a suicide reaction: the enzyme is irreversibly inactivated.</text>
</comment>
<dbReference type="SUPFAM" id="SSF53155">
    <property type="entry name" value="Methylated DNA-protein cysteine methyltransferase domain"/>
    <property type="match status" value="1"/>
</dbReference>
<feature type="domain" description="Methylated-DNA-[protein]-cysteine S-methyltransferase DNA binding" evidence="10">
    <location>
        <begin position="79"/>
        <end position="163"/>
    </location>
</feature>
<comment type="miscellaneous">
    <text evidence="9">This enzyme catalyzes only one turnover and therefore is not strictly catalytic. According to one definition, an enzyme is a biocatalyst that acts repeatedly and over many reaction cycles.</text>
</comment>
<dbReference type="PROSITE" id="PS00374">
    <property type="entry name" value="MGMT"/>
    <property type="match status" value="1"/>
</dbReference>
<dbReference type="GO" id="GO:0032259">
    <property type="term" value="P:methylation"/>
    <property type="evidence" value="ECO:0007669"/>
    <property type="project" value="UniProtKB-KW"/>
</dbReference>
<dbReference type="EMBL" id="DXBP01000015">
    <property type="protein sequence ID" value="HIZ41351.1"/>
    <property type="molecule type" value="Genomic_DNA"/>
</dbReference>
<name>A0A9D2EQG2_9FIRM</name>
<evidence type="ECO:0000256" key="7">
    <source>
        <dbReference type="ARBA" id="ARBA00023204"/>
    </source>
</evidence>
<keyword evidence="5 9" id="KW-0808">Transferase</keyword>
<dbReference type="HAMAP" id="MF_00772">
    <property type="entry name" value="OGT"/>
    <property type="match status" value="1"/>
</dbReference>
<evidence type="ECO:0000256" key="9">
    <source>
        <dbReference type="HAMAP-Rule" id="MF_00772"/>
    </source>
</evidence>
<dbReference type="SUPFAM" id="SSF46767">
    <property type="entry name" value="Methylated DNA-protein cysteine methyltransferase, C-terminal domain"/>
    <property type="match status" value="1"/>
</dbReference>
<comment type="subcellular location">
    <subcellularLocation>
        <location evidence="9">Cytoplasm</location>
    </subcellularLocation>
</comment>
<dbReference type="FunFam" id="1.10.10.10:FF:000214">
    <property type="entry name" value="Methylated-DNA--protein-cysteine methyltransferase"/>
    <property type="match status" value="1"/>
</dbReference>
<evidence type="ECO:0000256" key="3">
    <source>
        <dbReference type="ARBA" id="ARBA00022490"/>
    </source>
</evidence>
<dbReference type="Pfam" id="PF01035">
    <property type="entry name" value="DNA_binding_1"/>
    <property type="match status" value="1"/>
</dbReference>
<evidence type="ECO:0000313" key="13">
    <source>
        <dbReference type="Proteomes" id="UP000824048"/>
    </source>
</evidence>
<dbReference type="InterPro" id="IPR001497">
    <property type="entry name" value="MethylDNA_cys_MeTrfase_AS"/>
</dbReference>
<evidence type="ECO:0000259" key="10">
    <source>
        <dbReference type="Pfam" id="PF01035"/>
    </source>
</evidence>
<keyword evidence="4 9" id="KW-0489">Methyltransferase</keyword>
<evidence type="ECO:0000259" key="11">
    <source>
        <dbReference type="Pfam" id="PF02870"/>
    </source>
</evidence>
<dbReference type="CDD" id="cd06445">
    <property type="entry name" value="ATase"/>
    <property type="match status" value="1"/>
</dbReference>
<dbReference type="GO" id="GO:0003908">
    <property type="term" value="F:methylated-DNA-[protein]-cysteine S-methyltransferase activity"/>
    <property type="evidence" value="ECO:0007669"/>
    <property type="project" value="UniProtKB-UniRule"/>
</dbReference>
<evidence type="ECO:0000256" key="8">
    <source>
        <dbReference type="ARBA" id="ARBA00049348"/>
    </source>
</evidence>
<proteinExistence type="inferred from homology"/>
<comment type="catalytic activity">
    <reaction evidence="1 9">
        <text>a 4-O-methyl-thymidine in DNA + L-cysteinyl-[protein] = a thymidine in DNA + S-methyl-L-cysteinyl-[protein]</text>
        <dbReference type="Rhea" id="RHEA:53428"/>
        <dbReference type="Rhea" id="RHEA-COMP:10131"/>
        <dbReference type="Rhea" id="RHEA-COMP:10132"/>
        <dbReference type="Rhea" id="RHEA-COMP:13555"/>
        <dbReference type="Rhea" id="RHEA-COMP:13556"/>
        <dbReference type="ChEBI" id="CHEBI:29950"/>
        <dbReference type="ChEBI" id="CHEBI:82612"/>
        <dbReference type="ChEBI" id="CHEBI:137386"/>
        <dbReference type="ChEBI" id="CHEBI:137387"/>
        <dbReference type="EC" id="2.1.1.63"/>
    </reaction>
</comment>
<evidence type="ECO:0000256" key="1">
    <source>
        <dbReference type="ARBA" id="ARBA00001286"/>
    </source>
</evidence>
<gene>
    <name evidence="12" type="ORF">H9811_02190</name>
</gene>
<evidence type="ECO:0000256" key="5">
    <source>
        <dbReference type="ARBA" id="ARBA00022679"/>
    </source>
</evidence>
<feature type="active site" description="Nucleophile; methyl group acceptor" evidence="9">
    <location>
        <position position="134"/>
    </location>
</feature>
<evidence type="ECO:0000256" key="2">
    <source>
        <dbReference type="ARBA" id="ARBA00008711"/>
    </source>
</evidence>
<dbReference type="EC" id="2.1.1.63" evidence="9"/>
<dbReference type="PANTHER" id="PTHR10815:SF5">
    <property type="entry name" value="METHYLATED-DNA--PROTEIN-CYSTEINE METHYLTRANSFERASE"/>
    <property type="match status" value="1"/>
</dbReference>
<comment type="similarity">
    <text evidence="2 9">Belongs to the MGMT family.</text>
</comment>
<evidence type="ECO:0000256" key="6">
    <source>
        <dbReference type="ARBA" id="ARBA00022763"/>
    </source>
</evidence>
<protein>
    <recommendedName>
        <fullName evidence="9">Methylated-DNA--protein-cysteine methyltransferase</fullName>
        <ecNumber evidence="9">2.1.1.63</ecNumber>
    </recommendedName>
    <alternativeName>
        <fullName evidence="9">6-O-methylguanine-DNA methyltransferase</fullName>
        <shortName evidence="9">MGMT</shortName>
    </alternativeName>
    <alternativeName>
        <fullName evidence="9">O-6-methylguanine-DNA-alkyltransferase</fullName>
    </alternativeName>
</protein>
<dbReference type="AlphaFoldDB" id="A0A9D2EQG2"/>
<feature type="domain" description="Methylguanine DNA methyltransferase ribonuclease-like" evidence="11">
    <location>
        <begin position="2"/>
        <end position="74"/>
    </location>
</feature>
<organism evidence="12 13">
    <name type="scientific">Candidatus Gemmiger excrementigallinarum</name>
    <dbReference type="NCBI Taxonomy" id="2838609"/>
    <lineage>
        <taxon>Bacteria</taxon>
        <taxon>Bacillati</taxon>
        <taxon>Bacillota</taxon>
        <taxon>Clostridia</taxon>
        <taxon>Eubacteriales</taxon>
        <taxon>Gemmiger</taxon>
    </lineage>
</organism>